<dbReference type="EMBL" id="JAPQKP010000002">
    <property type="protein sequence ID" value="KAJ5205292.1"/>
    <property type="molecule type" value="Genomic_DNA"/>
</dbReference>
<accession>A0A9W9T0W8</accession>
<dbReference type="Proteomes" id="UP001150879">
    <property type="component" value="Unassembled WGS sequence"/>
</dbReference>
<sequence>MSALLIDSEGFRKLKELSAWVFTFIQMEVEMHNLFRCVDETRREKVQPFLSHVGLNNQNFGYKICRVTGNLALEKSSHFRTLMFPLSIGPGSRSIGSGEVMTNLGLLKPGYWIEIRTVLLINALMDCLIVLLPEQTESQSVQIEPTIGGSD</sequence>
<gene>
    <name evidence="1" type="ORF">N7472_001740</name>
</gene>
<proteinExistence type="predicted"/>
<dbReference type="OrthoDB" id="4252872at2759"/>
<evidence type="ECO:0000313" key="1">
    <source>
        <dbReference type="EMBL" id="KAJ5205292.1"/>
    </source>
</evidence>
<protein>
    <submittedName>
        <fullName evidence="1">Uncharacterized protein</fullName>
    </submittedName>
</protein>
<comment type="caution">
    <text evidence="1">The sequence shown here is derived from an EMBL/GenBank/DDBJ whole genome shotgun (WGS) entry which is preliminary data.</text>
</comment>
<keyword evidence="2" id="KW-1185">Reference proteome</keyword>
<reference evidence="1" key="1">
    <citation type="submission" date="2022-11" db="EMBL/GenBank/DDBJ databases">
        <authorList>
            <person name="Petersen C."/>
        </authorList>
    </citation>
    <scope>NUCLEOTIDE SEQUENCE</scope>
    <source>
        <strain evidence="1">IBT 16849</strain>
    </source>
</reference>
<evidence type="ECO:0000313" key="2">
    <source>
        <dbReference type="Proteomes" id="UP001150879"/>
    </source>
</evidence>
<organism evidence="1 2">
    <name type="scientific">Penicillium cf. griseofulvum</name>
    <dbReference type="NCBI Taxonomy" id="2972120"/>
    <lineage>
        <taxon>Eukaryota</taxon>
        <taxon>Fungi</taxon>
        <taxon>Dikarya</taxon>
        <taxon>Ascomycota</taxon>
        <taxon>Pezizomycotina</taxon>
        <taxon>Eurotiomycetes</taxon>
        <taxon>Eurotiomycetidae</taxon>
        <taxon>Eurotiales</taxon>
        <taxon>Aspergillaceae</taxon>
        <taxon>Penicillium</taxon>
    </lineage>
</organism>
<reference evidence="1" key="2">
    <citation type="journal article" date="2023" name="IMA Fungus">
        <title>Comparative genomic study of the Penicillium genus elucidates a diverse pangenome and 15 lateral gene transfer events.</title>
        <authorList>
            <person name="Petersen C."/>
            <person name="Sorensen T."/>
            <person name="Nielsen M.R."/>
            <person name="Sondergaard T.E."/>
            <person name="Sorensen J.L."/>
            <person name="Fitzpatrick D.A."/>
            <person name="Frisvad J.C."/>
            <person name="Nielsen K.L."/>
        </authorList>
    </citation>
    <scope>NUCLEOTIDE SEQUENCE</scope>
    <source>
        <strain evidence="1">IBT 16849</strain>
    </source>
</reference>
<name>A0A9W9T0W8_9EURO</name>
<dbReference type="AlphaFoldDB" id="A0A9W9T0W8"/>